<name>R9NWX6_PSEHS</name>
<dbReference type="Proteomes" id="UP000014071">
    <property type="component" value="Unassembled WGS sequence"/>
</dbReference>
<sequence length="158" mass="17719">MATLGDTPHGGRLALMHTKIFEKGPVFSPYSSASSLMEHENDVVGFCDHQKMCGTNVKVRQLSGRRLQTNLVYRSGRGHIDEPHVDHRVQKDGECGASTICRTSQESNHVRTFDRCGSINANKERPRHKAVQHTALDRTWPMHFGSSLGRGNKEINRN</sequence>
<protein>
    <submittedName>
        <fullName evidence="1">Uncharacterized protein</fullName>
    </submittedName>
</protein>
<dbReference type="AlphaFoldDB" id="R9NWX6"/>
<proteinExistence type="predicted"/>
<dbReference type="RefSeq" id="XP_012186628.1">
    <property type="nucleotide sequence ID" value="XM_012331238.1"/>
</dbReference>
<reference evidence="2" key="1">
    <citation type="journal article" date="2013" name="Genome Announc.">
        <title>Draft genome sequence of the basidiomycetous yeast-like fungus Pseudozyma hubeiensis SY62, which produces an abundant amount of the biosurfactant mannosylerythritol lipids.</title>
        <authorList>
            <person name="Konishi M."/>
            <person name="Hatada Y."/>
            <person name="Horiuchi J."/>
        </authorList>
    </citation>
    <scope>NUCLEOTIDE SEQUENCE [LARGE SCALE GENOMIC DNA]</scope>
    <source>
        <strain evidence="2">SY62</strain>
    </source>
</reference>
<dbReference type="GeneID" id="24105907"/>
<dbReference type="EMBL" id="DF238771">
    <property type="protein sequence ID" value="GAC93041.1"/>
    <property type="molecule type" value="Genomic_DNA"/>
</dbReference>
<gene>
    <name evidence="1" type="ORF">PHSY_000602</name>
</gene>
<accession>R9NWX6</accession>
<organism evidence="1 2">
    <name type="scientific">Pseudozyma hubeiensis (strain SY62)</name>
    <name type="common">Yeast</name>
    <dbReference type="NCBI Taxonomy" id="1305764"/>
    <lineage>
        <taxon>Eukaryota</taxon>
        <taxon>Fungi</taxon>
        <taxon>Dikarya</taxon>
        <taxon>Basidiomycota</taxon>
        <taxon>Ustilaginomycotina</taxon>
        <taxon>Ustilaginomycetes</taxon>
        <taxon>Ustilaginales</taxon>
        <taxon>Ustilaginaceae</taxon>
        <taxon>Pseudozyma</taxon>
    </lineage>
</organism>
<evidence type="ECO:0000313" key="2">
    <source>
        <dbReference type="Proteomes" id="UP000014071"/>
    </source>
</evidence>
<dbReference type="HOGENOM" id="CLU_1670154_0_0_1"/>
<keyword evidence="2" id="KW-1185">Reference proteome</keyword>
<evidence type="ECO:0000313" key="1">
    <source>
        <dbReference type="EMBL" id="GAC93041.1"/>
    </source>
</evidence>